<name>A0A3R9RG92_9BACI</name>
<evidence type="ECO:0000313" key="3">
    <source>
        <dbReference type="Proteomes" id="UP000275076"/>
    </source>
</evidence>
<keyword evidence="1" id="KW-1133">Transmembrane helix</keyword>
<keyword evidence="3" id="KW-1185">Reference proteome</keyword>
<comment type="caution">
    <text evidence="2">The sequence shown here is derived from an EMBL/GenBank/DDBJ whole genome shotgun (WGS) entry which is preliminary data.</text>
</comment>
<feature type="transmembrane region" description="Helical" evidence="1">
    <location>
        <begin position="70"/>
        <end position="94"/>
    </location>
</feature>
<gene>
    <name evidence="2" type="ORF">D7Z54_02635</name>
</gene>
<proteinExistence type="predicted"/>
<dbReference type="AlphaFoldDB" id="A0A3R9RG92"/>
<reference evidence="2 3" key="1">
    <citation type="submission" date="2018-10" db="EMBL/GenBank/DDBJ databases">
        <title>Draft genome sequence of Bacillus salarius IM0101, isolated from a hypersaline soil in Inner Mongolia, China.</title>
        <authorList>
            <person name="Yamprayoonswat W."/>
            <person name="Boonvisut S."/>
            <person name="Jumpathong W."/>
            <person name="Sittihan S."/>
            <person name="Ruangsuj P."/>
            <person name="Wanthongcharoen S."/>
            <person name="Thongpramul N."/>
            <person name="Pimmason S."/>
            <person name="Yu B."/>
            <person name="Yasawong M."/>
        </authorList>
    </citation>
    <scope>NUCLEOTIDE SEQUENCE [LARGE SCALE GENOMIC DNA]</scope>
    <source>
        <strain evidence="2 3">IM0101</strain>
    </source>
</reference>
<evidence type="ECO:0000256" key="1">
    <source>
        <dbReference type="SAM" id="Phobius"/>
    </source>
</evidence>
<keyword evidence="1" id="KW-0472">Membrane</keyword>
<sequence length="95" mass="10930">MEKEGRSNKSTVFSFMRVIACLFMLLAVYYIFWSAIREEDFSSIILYSSSIGVGVFALEKLLLNHKSYIYLLSVALLLCIFAVLEFNVSGLFYFQ</sequence>
<dbReference type="EMBL" id="RBVX01000002">
    <property type="protein sequence ID" value="RSL34754.1"/>
    <property type="molecule type" value="Genomic_DNA"/>
</dbReference>
<feature type="transmembrane region" description="Helical" evidence="1">
    <location>
        <begin position="12"/>
        <end position="32"/>
    </location>
</feature>
<organism evidence="2 3">
    <name type="scientific">Salibacterium salarium</name>
    <dbReference type="NCBI Taxonomy" id="284579"/>
    <lineage>
        <taxon>Bacteria</taxon>
        <taxon>Bacillati</taxon>
        <taxon>Bacillota</taxon>
        <taxon>Bacilli</taxon>
        <taxon>Bacillales</taxon>
        <taxon>Bacillaceae</taxon>
    </lineage>
</organism>
<accession>A0A3R9RG92</accession>
<feature type="transmembrane region" description="Helical" evidence="1">
    <location>
        <begin position="44"/>
        <end position="63"/>
    </location>
</feature>
<evidence type="ECO:0000313" key="2">
    <source>
        <dbReference type="EMBL" id="RSL34754.1"/>
    </source>
</evidence>
<dbReference type="Proteomes" id="UP000275076">
    <property type="component" value="Unassembled WGS sequence"/>
</dbReference>
<dbReference type="RefSeq" id="WP_125554187.1">
    <property type="nucleotide sequence ID" value="NZ_RBVX01000002.1"/>
</dbReference>
<keyword evidence="1" id="KW-0812">Transmembrane</keyword>
<protein>
    <submittedName>
        <fullName evidence="2">Uncharacterized protein</fullName>
    </submittedName>
</protein>